<gene>
    <name evidence="1" type="ORF">A3SI_00040</name>
</gene>
<keyword evidence="1" id="KW-0808">Transferase</keyword>
<protein>
    <submittedName>
        <fullName evidence="1">Chloramphenicol acetyltransferase</fullName>
    </submittedName>
</protein>
<organism evidence="1 2">
    <name type="scientific">Nitritalea halalkaliphila LW7</name>
    <dbReference type="NCBI Taxonomy" id="1189621"/>
    <lineage>
        <taxon>Bacteria</taxon>
        <taxon>Pseudomonadati</taxon>
        <taxon>Bacteroidota</taxon>
        <taxon>Cytophagia</taxon>
        <taxon>Cytophagales</taxon>
        <taxon>Cyclobacteriaceae</taxon>
        <taxon>Nitritalea</taxon>
    </lineage>
</organism>
<dbReference type="RefSeq" id="WP_009053052.1">
    <property type="nucleotide sequence ID" value="NZ_AJYA01000001.1"/>
</dbReference>
<evidence type="ECO:0000313" key="2">
    <source>
        <dbReference type="Proteomes" id="UP000005551"/>
    </source>
</evidence>
<dbReference type="EMBL" id="AJYA01000001">
    <property type="protein sequence ID" value="EIM78834.1"/>
    <property type="molecule type" value="Genomic_DNA"/>
</dbReference>
<comment type="caution">
    <text evidence="1">The sequence shown here is derived from an EMBL/GenBank/DDBJ whole genome shotgun (WGS) entry which is preliminary data.</text>
</comment>
<dbReference type="PANTHER" id="PTHR38474:SF1">
    <property type="entry name" value="SLR0299 PROTEIN"/>
    <property type="match status" value="1"/>
</dbReference>
<dbReference type="PANTHER" id="PTHR38474">
    <property type="entry name" value="SLR0299 PROTEIN"/>
    <property type="match status" value="1"/>
</dbReference>
<dbReference type="STRING" id="1189621.A3SI_00040"/>
<accession>I5CAI2</accession>
<dbReference type="Gene3D" id="3.30.559.10">
    <property type="entry name" value="Chloramphenicol acetyltransferase-like domain"/>
    <property type="match status" value="1"/>
</dbReference>
<dbReference type="AlphaFoldDB" id="I5CAI2"/>
<dbReference type="InterPro" id="IPR001707">
    <property type="entry name" value="Cmp_AcTrfase"/>
</dbReference>
<dbReference type="Pfam" id="PF00302">
    <property type="entry name" value="CAT"/>
    <property type="match status" value="1"/>
</dbReference>
<dbReference type="SMART" id="SM01059">
    <property type="entry name" value="CAT"/>
    <property type="match status" value="1"/>
</dbReference>
<keyword evidence="2" id="KW-1185">Reference proteome</keyword>
<reference evidence="1 2" key="1">
    <citation type="submission" date="2012-05" db="EMBL/GenBank/DDBJ databases">
        <title>Genome sequence of Nitritalea halalkaliphila LW7.</title>
        <authorList>
            <person name="Jangir P.K."/>
            <person name="Singh A."/>
            <person name="Shivaji S."/>
            <person name="Sharma R."/>
        </authorList>
    </citation>
    <scope>NUCLEOTIDE SEQUENCE [LARGE SCALE GENOMIC DNA]</scope>
    <source>
        <strain evidence="1 2">LW7</strain>
    </source>
</reference>
<dbReference type="PATRIC" id="fig|1189621.3.peg.10"/>
<evidence type="ECO:0000313" key="1">
    <source>
        <dbReference type="EMBL" id="EIM78834.1"/>
    </source>
</evidence>
<proteinExistence type="predicted"/>
<dbReference type="SUPFAM" id="SSF52777">
    <property type="entry name" value="CoA-dependent acyltransferases"/>
    <property type="match status" value="1"/>
</dbReference>
<dbReference type="Proteomes" id="UP000005551">
    <property type="component" value="Unassembled WGS sequence"/>
</dbReference>
<name>I5CAI2_9BACT</name>
<sequence length="178" mass="20749">MARKEHFQFFNAFEEPFFGVCATVHCHKAYKRAKKQGVSFFLYYLYRALKAVNELEAFKLRVVDNTVYRYTRIDGSCTIMRKDNTFGFSYIPFQEDEQAFYRDAARIVEEVSQSASLFPARAGEGVIHFSSLPWLNFSSVSHARPFKEKDSCRKLLLGNSCRASRVNLCRFPFMDTMH</sequence>
<dbReference type="GO" id="GO:0008811">
    <property type="term" value="F:chloramphenicol O-acetyltransferase activity"/>
    <property type="evidence" value="ECO:0007669"/>
    <property type="project" value="InterPro"/>
</dbReference>
<dbReference type="InterPro" id="IPR023213">
    <property type="entry name" value="CAT-like_dom_sf"/>
</dbReference>